<sequence length="64" mass="7189">MSCCCINNLALEDVVVALKICPVISAFLGRHPHPRNSAFYRLLKEKFKVQVVAQLLGVAHSFEY</sequence>
<dbReference type="GeneID" id="8198138"/>
<dbReference type="KEGG" id="ppa:PAS_chr2-1_0019"/>
<gene>
    <name evidence="1" type="ordered locus">PAS_chr2-1_0019</name>
</gene>
<reference evidence="1 2" key="1">
    <citation type="journal article" date="2009" name="Nat. Biotechnol.">
        <title>Genome sequence of the recombinant protein production host Pichia pastoris.</title>
        <authorList>
            <person name="De Schutter K."/>
            <person name="Lin Y.C."/>
            <person name="Tiels P."/>
            <person name="Van Hecke A."/>
            <person name="Glinka S."/>
            <person name="Weber-Lehmann J."/>
            <person name="Rouze P."/>
            <person name="Van de Peer Y."/>
            <person name="Callewaert N."/>
        </authorList>
    </citation>
    <scope>NUCLEOTIDE SEQUENCE [LARGE SCALE GENOMIC DNA]</scope>
    <source>
        <strain evidence="2">GS115 / ATCC 20864</strain>
    </source>
</reference>
<dbReference type="RefSeq" id="XP_002490898.1">
    <property type="nucleotide sequence ID" value="XM_002490853.1"/>
</dbReference>
<dbReference type="InParanoid" id="C4QZE4"/>
<name>C4QZE4_KOMPG</name>
<proteinExistence type="predicted"/>
<protein>
    <submittedName>
        <fullName evidence="1">Uncharacterized protein</fullName>
    </submittedName>
</protein>
<keyword evidence="2" id="KW-1185">Reference proteome</keyword>
<dbReference type="AlphaFoldDB" id="C4QZE4"/>
<accession>C4QZE4</accession>
<evidence type="ECO:0000313" key="2">
    <source>
        <dbReference type="Proteomes" id="UP000000314"/>
    </source>
</evidence>
<evidence type="ECO:0000313" key="1">
    <source>
        <dbReference type="EMBL" id="CAY68618.1"/>
    </source>
</evidence>
<organism evidence="1 2">
    <name type="scientific">Komagataella phaffii (strain GS115 / ATCC 20864)</name>
    <name type="common">Yeast</name>
    <name type="synonym">Pichia pastoris</name>
    <dbReference type="NCBI Taxonomy" id="644223"/>
    <lineage>
        <taxon>Eukaryota</taxon>
        <taxon>Fungi</taxon>
        <taxon>Dikarya</taxon>
        <taxon>Ascomycota</taxon>
        <taxon>Saccharomycotina</taxon>
        <taxon>Pichiomycetes</taxon>
        <taxon>Pichiales</taxon>
        <taxon>Pichiaceae</taxon>
        <taxon>Komagataella</taxon>
    </lineage>
</organism>
<dbReference type="HOGENOM" id="CLU_2868444_0_0_1"/>
<dbReference type="EMBL" id="FN392320">
    <property type="protein sequence ID" value="CAY68618.1"/>
    <property type="molecule type" value="Genomic_DNA"/>
</dbReference>
<dbReference type="Proteomes" id="UP000000314">
    <property type="component" value="Chromosome 2"/>
</dbReference>